<evidence type="ECO:0000313" key="1">
    <source>
        <dbReference type="EMBL" id="OJJ39648.1"/>
    </source>
</evidence>
<dbReference type="STRING" id="1073089.A0A1L9RXT7"/>
<dbReference type="EMBL" id="KV878210">
    <property type="protein sequence ID" value="OJJ39648.1"/>
    <property type="molecule type" value="Genomic_DNA"/>
</dbReference>
<proteinExistence type="predicted"/>
<protein>
    <submittedName>
        <fullName evidence="1">Uncharacterized protein</fullName>
    </submittedName>
</protein>
<keyword evidence="2" id="KW-1185">Reference proteome</keyword>
<reference evidence="2" key="1">
    <citation type="journal article" date="2017" name="Genome Biol.">
        <title>Comparative genomics reveals high biological diversity and specific adaptations in the industrially and medically important fungal genus Aspergillus.</title>
        <authorList>
            <person name="de Vries R.P."/>
            <person name="Riley R."/>
            <person name="Wiebenga A."/>
            <person name="Aguilar-Osorio G."/>
            <person name="Amillis S."/>
            <person name="Uchima C.A."/>
            <person name="Anderluh G."/>
            <person name="Asadollahi M."/>
            <person name="Askin M."/>
            <person name="Barry K."/>
            <person name="Battaglia E."/>
            <person name="Bayram O."/>
            <person name="Benocci T."/>
            <person name="Braus-Stromeyer S.A."/>
            <person name="Caldana C."/>
            <person name="Canovas D."/>
            <person name="Cerqueira G.C."/>
            <person name="Chen F."/>
            <person name="Chen W."/>
            <person name="Choi C."/>
            <person name="Clum A."/>
            <person name="Dos Santos R.A."/>
            <person name="Damasio A.R."/>
            <person name="Diallinas G."/>
            <person name="Emri T."/>
            <person name="Fekete E."/>
            <person name="Flipphi M."/>
            <person name="Freyberg S."/>
            <person name="Gallo A."/>
            <person name="Gournas C."/>
            <person name="Habgood R."/>
            <person name="Hainaut M."/>
            <person name="Harispe M.L."/>
            <person name="Henrissat B."/>
            <person name="Hilden K.S."/>
            <person name="Hope R."/>
            <person name="Hossain A."/>
            <person name="Karabika E."/>
            <person name="Karaffa L."/>
            <person name="Karanyi Z."/>
            <person name="Krasevec N."/>
            <person name="Kuo A."/>
            <person name="Kusch H."/>
            <person name="LaButti K."/>
            <person name="Lagendijk E.L."/>
            <person name="Lapidus A."/>
            <person name="Levasseur A."/>
            <person name="Lindquist E."/>
            <person name="Lipzen A."/>
            <person name="Logrieco A.F."/>
            <person name="MacCabe A."/>
            <person name="Maekelae M.R."/>
            <person name="Malavazi I."/>
            <person name="Melin P."/>
            <person name="Meyer V."/>
            <person name="Mielnichuk N."/>
            <person name="Miskei M."/>
            <person name="Molnar A.P."/>
            <person name="Mule G."/>
            <person name="Ngan C.Y."/>
            <person name="Orejas M."/>
            <person name="Orosz E."/>
            <person name="Ouedraogo J.P."/>
            <person name="Overkamp K.M."/>
            <person name="Park H.-S."/>
            <person name="Perrone G."/>
            <person name="Piumi F."/>
            <person name="Punt P.J."/>
            <person name="Ram A.F."/>
            <person name="Ramon A."/>
            <person name="Rauscher S."/>
            <person name="Record E."/>
            <person name="Riano-Pachon D.M."/>
            <person name="Robert V."/>
            <person name="Roehrig J."/>
            <person name="Ruller R."/>
            <person name="Salamov A."/>
            <person name="Salih N.S."/>
            <person name="Samson R.A."/>
            <person name="Sandor E."/>
            <person name="Sanguinetti M."/>
            <person name="Schuetze T."/>
            <person name="Sepcic K."/>
            <person name="Shelest E."/>
            <person name="Sherlock G."/>
            <person name="Sophianopoulou V."/>
            <person name="Squina F.M."/>
            <person name="Sun H."/>
            <person name="Susca A."/>
            <person name="Todd R.B."/>
            <person name="Tsang A."/>
            <person name="Unkles S.E."/>
            <person name="van de Wiele N."/>
            <person name="van Rossen-Uffink D."/>
            <person name="Oliveira J.V."/>
            <person name="Vesth T.C."/>
            <person name="Visser J."/>
            <person name="Yu J.-H."/>
            <person name="Zhou M."/>
            <person name="Andersen M.R."/>
            <person name="Archer D.B."/>
            <person name="Baker S.E."/>
            <person name="Benoit I."/>
            <person name="Brakhage A.A."/>
            <person name="Braus G.H."/>
            <person name="Fischer R."/>
            <person name="Frisvad J.C."/>
            <person name="Goldman G.H."/>
            <person name="Houbraken J."/>
            <person name="Oakley B."/>
            <person name="Pocsi I."/>
            <person name="Scazzocchio C."/>
            <person name="Seiboth B."/>
            <person name="vanKuyk P.A."/>
            <person name="Wortman J."/>
            <person name="Dyer P.S."/>
            <person name="Grigoriev I.V."/>
        </authorList>
    </citation>
    <scope>NUCLEOTIDE SEQUENCE [LARGE SCALE GENOMIC DNA]</scope>
    <source>
        <strain evidence="2">DTO 134E9</strain>
    </source>
</reference>
<evidence type="ECO:0000313" key="2">
    <source>
        <dbReference type="Proteomes" id="UP000184383"/>
    </source>
</evidence>
<sequence>MRHSASEYLFSELERTIPTSSPLTTSCCAVAPPSTMPRTSLTLIYQMLILTLRPHPLLEVRGSIYPLTVDFAPTLVSLRAMNFKGVGIQGPLVALRNSLHSLMKFAAEKIVLTTMAFPLIEGGVDAMETLQNGKMRTGRRCRYAANSEPPKDVDPQRAQNWTVNQFPAAYFLDHQVFRHCRSGGSGGVDADIGGRNRVFSSTNVCLAETPACLTESSWCFQYHCPSIDDLGYIV</sequence>
<dbReference type="PROSITE" id="PS51257">
    <property type="entry name" value="PROKAR_LIPOPROTEIN"/>
    <property type="match status" value="1"/>
</dbReference>
<dbReference type="GeneID" id="63746316"/>
<organism evidence="1 2">
    <name type="scientific">Aspergillus wentii DTO 134E9</name>
    <dbReference type="NCBI Taxonomy" id="1073089"/>
    <lineage>
        <taxon>Eukaryota</taxon>
        <taxon>Fungi</taxon>
        <taxon>Dikarya</taxon>
        <taxon>Ascomycota</taxon>
        <taxon>Pezizomycotina</taxon>
        <taxon>Eurotiomycetes</taxon>
        <taxon>Eurotiomycetidae</taxon>
        <taxon>Eurotiales</taxon>
        <taxon>Aspergillaceae</taxon>
        <taxon>Aspergillus</taxon>
        <taxon>Aspergillus subgen. Cremei</taxon>
    </lineage>
</organism>
<name>A0A1L9RXT7_ASPWE</name>
<dbReference type="Proteomes" id="UP000184383">
    <property type="component" value="Unassembled WGS sequence"/>
</dbReference>
<dbReference type="AlphaFoldDB" id="A0A1L9RXT7"/>
<gene>
    <name evidence="1" type="ORF">ASPWEDRAFT_169480</name>
</gene>
<dbReference type="VEuPathDB" id="FungiDB:ASPWEDRAFT_169480"/>
<dbReference type="RefSeq" id="XP_040693324.1">
    <property type="nucleotide sequence ID" value="XM_040830468.1"/>
</dbReference>
<accession>A0A1L9RXT7</accession>